<sequence length="381" mass="42636">MEKETKETAPGPCLGSSERVENAPRRRSSTVEPDNLAAAFENPPSIKTKEELMVDVEEFCRKFDLMDFHEDFRKGALVAQSPRQAQHMPELSPEDKEGMDETVNNGAQALYLSDLNVAGEGVTRFSPSMQDNLTGLIVGAPYLCCAIIGCWLTEPLNRVLGRRGTIFISCLIAAIASIWEGVANSWVNLFIARFVLGFGIGPKSSTVPVYAAECAPAPIRGALVMQWQMWTAFGIMLGNIMGVAFGPSTGIDPNLGWRLMLGSTVVLPLIVCAQVYYCPESPRWYIQHNRIPKAFRSFQRLRYNNVQAARDTYYTYVGVELEREANKGKNIFTQFIELFTIPRNRRATLATWIVMFGQQVLRQDLEPLPSFYTQSEKLNEA</sequence>
<feature type="domain" description="Major facilitator superfamily (MFS) profile" evidence="8">
    <location>
        <begin position="50"/>
        <end position="381"/>
    </location>
</feature>
<gene>
    <name evidence="9" type="ORF">FALBO_1443</name>
</gene>
<evidence type="ECO:0000259" key="8">
    <source>
        <dbReference type="PROSITE" id="PS50850"/>
    </source>
</evidence>
<keyword evidence="2" id="KW-0813">Transport</keyword>
<reference evidence="9 10" key="1">
    <citation type="submission" date="2020-01" db="EMBL/GenBank/DDBJ databases">
        <title>Identification and distribution of gene clusters putatively required for synthesis of sphingolipid metabolism inhibitors in phylogenetically diverse species of the filamentous fungus Fusarium.</title>
        <authorList>
            <person name="Kim H.-S."/>
            <person name="Busman M."/>
            <person name="Brown D.W."/>
            <person name="Divon H."/>
            <person name="Uhlig S."/>
            <person name="Proctor R.H."/>
        </authorList>
    </citation>
    <scope>NUCLEOTIDE SEQUENCE [LARGE SCALE GENOMIC DNA]</scope>
    <source>
        <strain evidence="9 10">NRRL 20459</strain>
    </source>
</reference>
<evidence type="ECO:0000256" key="4">
    <source>
        <dbReference type="ARBA" id="ARBA00022989"/>
    </source>
</evidence>
<feature type="transmembrane region" description="Helical" evidence="7">
    <location>
        <begin position="133"/>
        <end position="153"/>
    </location>
</feature>
<dbReference type="PANTHER" id="PTHR48020:SF17">
    <property type="entry name" value="SUGAR TRANSPORTER, PUTATIVE (AFU_ORTHOLOGUE AFUA_8G06870)-RELATED"/>
    <property type="match status" value="1"/>
</dbReference>
<feature type="region of interest" description="Disordered" evidence="6">
    <location>
        <begin position="80"/>
        <end position="100"/>
    </location>
</feature>
<dbReference type="AlphaFoldDB" id="A0A8H4LP06"/>
<dbReference type="Gene3D" id="1.20.1250.20">
    <property type="entry name" value="MFS general substrate transporter like domains"/>
    <property type="match status" value="1"/>
</dbReference>
<accession>A0A8H4LP06</accession>
<dbReference type="InterPro" id="IPR036259">
    <property type="entry name" value="MFS_trans_sf"/>
</dbReference>
<evidence type="ECO:0000256" key="6">
    <source>
        <dbReference type="SAM" id="MobiDB-lite"/>
    </source>
</evidence>
<evidence type="ECO:0000313" key="9">
    <source>
        <dbReference type="EMBL" id="KAF4471626.1"/>
    </source>
</evidence>
<dbReference type="PROSITE" id="PS50850">
    <property type="entry name" value="MFS"/>
    <property type="match status" value="1"/>
</dbReference>
<evidence type="ECO:0000256" key="3">
    <source>
        <dbReference type="ARBA" id="ARBA00022692"/>
    </source>
</evidence>
<dbReference type="EMBL" id="JAADYS010000180">
    <property type="protein sequence ID" value="KAF4471626.1"/>
    <property type="molecule type" value="Genomic_DNA"/>
</dbReference>
<proteinExistence type="predicted"/>
<dbReference type="OrthoDB" id="5290825at2759"/>
<name>A0A8H4LP06_9HYPO</name>
<feature type="transmembrane region" description="Helical" evidence="7">
    <location>
        <begin position="165"/>
        <end position="187"/>
    </location>
</feature>
<keyword evidence="3 7" id="KW-0812">Transmembrane</keyword>
<keyword evidence="10" id="KW-1185">Reference proteome</keyword>
<feature type="transmembrane region" description="Helical" evidence="7">
    <location>
        <begin position="227"/>
        <end position="245"/>
    </location>
</feature>
<dbReference type="GO" id="GO:0022857">
    <property type="term" value="F:transmembrane transporter activity"/>
    <property type="evidence" value="ECO:0007669"/>
    <property type="project" value="InterPro"/>
</dbReference>
<dbReference type="Pfam" id="PF00083">
    <property type="entry name" value="Sugar_tr"/>
    <property type="match status" value="1"/>
</dbReference>
<protein>
    <submittedName>
        <fullName evidence="9">Sugar porter (SP) family MFS transporter</fullName>
    </submittedName>
</protein>
<evidence type="ECO:0000256" key="2">
    <source>
        <dbReference type="ARBA" id="ARBA00022448"/>
    </source>
</evidence>
<evidence type="ECO:0000256" key="5">
    <source>
        <dbReference type="ARBA" id="ARBA00023136"/>
    </source>
</evidence>
<dbReference type="PANTHER" id="PTHR48020">
    <property type="entry name" value="PROTON MYO-INOSITOL COTRANSPORTER"/>
    <property type="match status" value="1"/>
</dbReference>
<comment type="caution">
    <text evidence="9">The sequence shown here is derived from an EMBL/GenBank/DDBJ whole genome shotgun (WGS) entry which is preliminary data.</text>
</comment>
<organism evidence="9 10">
    <name type="scientific">Fusarium albosuccineum</name>
    <dbReference type="NCBI Taxonomy" id="1237068"/>
    <lineage>
        <taxon>Eukaryota</taxon>
        <taxon>Fungi</taxon>
        <taxon>Dikarya</taxon>
        <taxon>Ascomycota</taxon>
        <taxon>Pezizomycotina</taxon>
        <taxon>Sordariomycetes</taxon>
        <taxon>Hypocreomycetidae</taxon>
        <taxon>Hypocreales</taxon>
        <taxon>Nectriaceae</taxon>
        <taxon>Fusarium</taxon>
        <taxon>Fusarium decemcellulare species complex</taxon>
    </lineage>
</organism>
<comment type="subcellular location">
    <subcellularLocation>
        <location evidence="1">Membrane</location>
        <topology evidence="1">Multi-pass membrane protein</topology>
    </subcellularLocation>
</comment>
<dbReference type="InterPro" id="IPR005828">
    <property type="entry name" value="MFS_sugar_transport-like"/>
</dbReference>
<evidence type="ECO:0000256" key="1">
    <source>
        <dbReference type="ARBA" id="ARBA00004141"/>
    </source>
</evidence>
<dbReference type="Proteomes" id="UP000554235">
    <property type="component" value="Unassembled WGS sequence"/>
</dbReference>
<feature type="region of interest" description="Disordered" evidence="6">
    <location>
        <begin position="1"/>
        <end position="43"/>
    </location>
</feature>
<evidence type="ECO:0000313" key="10">
    <source>
        <dbReference type="Proteomes" id="UP000554235"/>
    </source>
</evidence>
<dbReference type="InterPro" id="IPR020846">
    <property type="entry name" value="MFS_dom"/>
</dbReference>
<keyword evidence="5 7" id="KW-0472">Membrane</keyword>
<feature type="transmembrane region" description="Helical" evidence="7">
    <location>
        <begin position="257"/>
        <end position="277"/>
    </location>
</feature>
<evidence type="ECO:0000256" key="7">
    <source>
        <dbReference type="SAM" id="Phobius"/>
    </source>
</evidence>
<keyword evidence="4 7" id="KW-1133">Transmembrane helix</keyword>
<dbReference type="SUPFAM" id="SSF103473">
    <property type="entry name" value="MFS general substrate transporter"/>
    <property type="match status" value="1"/>
</dbReference>
<dbReference type="InterPro" id="IPR050814">
    <property type="entry name" value="Myo-inositol_Transporter"/>
</dbReference>
<dbReference type="GO" id="GO:0016020">
    <property type="term" value="C:membrane"/>
    <property type="evidence" value="ECO:0007669"/>
    <property type="project" value="UniProtKB-SubCell"/>
</dbReference>